<proteinExistence type="predicted"/>
<protein>
    <recommendedName>
        <fullName evidence="3">HMA domain-containing protein</fullName>
    </recommendedName>
</protein>
<sequence length="75" mass="8470">MMMKTSIEIFKTNVLNRPVAAKLVKCLEGLLAQAKVNFDLEDCDHILRVEAPQAIDVALVRNCVLYHGYEAERLP</sequence>
<keyword evidence="2" id="KW-1185">Reference proteome</keyword>
<comment type="caution">
    <text evidence="1">The sequence shown here is derived from an EMBL/GenBank/DDBJ whole genome shotgun (WGS) entry which is preliminary data.</text>
</comment>
<gene>
    <name evidence="1" type="ORF">LQ567_18155</name>
</gene>
<dbReference type="RefSeq" id="WP_231006922.1">
    <property type="nucleotide sequence ID" value="NZ_JAJNEC010000005.1"/>
</dbReference>
<dbReference type="Proteomes" id="UP001199816">
    <property type="component" value="Unassembled WGS sequence"/>
</dbReference>
<evidence type="ECO:0000313" key="1">
    <source>
        <dbReference type="EMBL" id="MCD2424711.1"/>
    </source>
</evidence>
<evidence type="ECO:0008006" key="3">
    <source>
        <dbReference type="Google" id="ProtNLM"/>
    </source>
</evidence>
<accession>A0ABS8PUG7</accession>
<name>A0ABS8PUG7_9BACT</name>
<dbReference type="EMBL" id="JAJNEC010000005">
    <property type="protein sequence ID" value="MCD2424711.1"/>
    <property type="molecule type" value="Genomic_DNA"/>
</dbReference>
<reference evidence="1 2" key="1">
    <citation type="submission" date="2021-11" db="EMBL/GenBank/DDBJ databases">
        <title>Genomic of Niabella pedocola.</title>
        <authorList>
            <person name="Wu T."/>
        </authorList>
    </citation>
    <scope>NUCLEOTIDE SEQUENCE [LARGE SCALE GENOMIC DNA]</scope>
    <source>
        <strain evidence="1 2">JCM 31011</strain>
    </source>
</reference>
<evidence type="ECO:0000313" key="2">
    <source>
        <dbReference type="Proteomes" id="UP001199816"/>
    </source>
</evidence>
<organism evidence="1 2">
    <name type="scientific">Niabella pedocola</name>
    <dbReference type="NCBI Taxonomy" id="1752077"/>
    <lineage>
        <taxon>Bacteria</taxon>
        <taxon>Pseudomonadati</taxon>
        <taxon>Bacteroidota</taxon>
        <taxon>Chitinophagia</taxon>
        <taxon>Chitinophagales</taxon>
        <taxon>Chitinophagaceae</taxon>
        <taxon>Niabella</taxon>
    </lineage>
</organism>